<protein>
    <submittedName>
        <fullName evidence="1">Uncharacterized protein</fullName>
    </submittedName>
</protein>
<name>A0A0A9CYJ2_ARUDO</name>
<organism evidence="1">
    <name type="scientific">Arundo donax</name>
    <name type="common">Giant reed</name>
    <name type="synonym">Donax arundinaceus</name>
    <dbReference type="NCBI Taxonomy" id="35708"/>
    <lineage>
        <taxon>Eukaryota</taxon>
        <taxon>Viridiplantae</taxon>
        <taxon>Streptophyta</taxon>
        <taxon>Embryophyta</taxon>
        <taxon>Tracheophyta</taxon>
        <taxon>Spermatophyta</taxon>
        <taxon>Magnoliopsida</taxon>
        <taxon>Liliopsida</taxon>
        <taxon>Poales</taxon>
        <taxon>Poaceae</taxon>
        <taxon>PACMAD clade</taxon>
        <taxon>Arundinoideae</taxon>
        <taxon>Arundineae</taxon>
        <taxon>Arundo</taxon>
    </lineage>
</organism>
<dbReference type="EMBL" id="GBRH01216471">
    <property type="protein sequence ID" value="JAD81424.1"/>
    <property type="molecule type" value="Transcribed_RNA"/>
</dbReference>
<dbReference type="AlphaFoldDB" id="A0A0A9CYJ2"/>
<reference evidence="1" key="1">
    <citation type="submission" date="2014-09" db="EMBL/GenBank/DDBJ databases">
        <authorList>
            <person name="Magalhaes I.L.F."/>
            <person name="Oliveira U."/>
            <person name="Santos F.R."/>
            <person name="Vidigal T.H.D.A."/>
            <person name="Brescovit A.D."/>
            <person name="Santos A.J."/>
        </authorList>
    </citation>
    <scope>NUCLEOTIDE SEQUENCE</scope>
    <source>
        <tissue evidence="1">Shoot tissue taken approximately 20 cm above the soil surface</tissue>
    </source>
</reference>
<sequence>MKRACFRNGKSAVRLSCQVQDRLCCIWESYLLVSASTALCYLKC</sequence>
<proteinExistence type="predicted"/>
<accession>A0A0A9CYJ2</accession>
<reference evidence="1" key="2">
    <citation type="journal article" date="2015" name="Data Brief">
        <title>Shoot transcriptome of the giant reed, Arundo donax.</title>
        <authorList>
            <person name="Barrero R.A."/>
            <person name="Guerrero F.D."/>
            <person name="Moolhuijzen P."/>
            <person name="Goolsby J.A."/>
            <person name="Tidwell J."/>
            <person name="Bellgard S.E."/>
            <person name="Bellgard M.I."/>
        </authorList>
    </citation>
    <scope>NUCLEOTIDE SEQUENCE</scope>
    <source>
        <tissue evidence="1">Shoot tissue taken approximately 20 cm above the soil surface</tissue>
    </source>
</reference>
<evidence type="ECO:0000313" key="1">
    <source>
        <dbReference type="EMBL" id="JAD81424.1"/>
    </source>
</evidence>